<dbReference type="GeneID" id="9591931"/>
<dbReference type="InParanoid" id="D8QG99"/>
<feature type="region of interest" description="Disordered" evidence="1">
    <location>
        <begin position="83"/>
        <end position="227"/>
    </location>
</feature>
<dbReference type="EMBL" id="GL377311">
    <property type="protein sequence ID" value="EFI93560.1"/>
    <property type="molecule type" value="Genomic_DNA"/>
</dbReference>
<evidence type="ECO:0000313" key="2">
    <source>
        <dbReference type="EMBL" id="EFI93560.1"/>
    </source>
</evidence>
<dbReference type="OrthoDB" id="10548969at2759"/>
<gene>
    <name evidence="2" type="ORF">SCHCODRAFT_112888</name>
</gene>
<sequence length="227" mass="25728">MLQDTSKRTWAAAGQRQFPDEEDRALLDDLIKENGSDKVKDYISRNFTPTVIKIRRITPENAHEWIDLSAFAAWLVEDCQKRLRGPTPPRDPAPPDVEKQRGTDVQQPRPTEVQQSRTTEVQQPQAESTPRPPSLPLSMYRQFQKRDRPSYLEDVAAHPESDDPLTTGDSGARESRNRKRQHTSFFDEEDSRQASSSQNSRLTTSIGHSGSSQDTDKAFDVVGRSLP</sequence>
<evidence type="ECO:0000313" key="3">
    <source>
        <dbReference type="Proteomes" id="UP000007431"/>
    </source>
</evidence>
<dbReference type="RefSeq" id="XP_003028463.1">
    <property type="nucleotide sequence ID" value="XM_003028417.1"/>
</dbReference>
<dbReference type="AlphaFoldDB" id="D8QG99"/>
<feature type="non-terminal residue" evidence="2">
    <location>
        <position position="227"/>
    </location>
</feature>
<feature type="compositionally biased region" description="Basic and acidic residues" evidence="1">
    <location>
        <begin position="144"/>
        <end position="161"/>
    </location>
</feature>
<dbReference type="Proteomes" id="UP000007431">
    <property type="component" value="Unassembled WGS sequence"/>
</dbReference>
<proteinExistence type="predicted"/>
<name>D8QG99_SCHCM</name>
<feature type="compositionally biased region" description="Pro residues" evidence="1">
    <location>
        <begin position="86"/>
        <end position="95"/>
    </location>
</feature>
<keyword evidence="3" id="KW-1185">Reference proteome</keyword>
<organism evidence="3">
    <name type="scientific">Schizophyllum commune (strain H4-8 / FGSC 9210)</name>
    <name type="common">Split gill fungus</name>
    <dbReference type="NCBI Taxonomy" id="578458"/>
    <lineage>
        <taxon>Eukaryota</taxon>
        <taxon>Fungi</taxon>
        <taxon>Dikarya</taxon>
        <taxon>Basidiomycota</taxon>
        <taxon>Agaricomycotina</taxon>
        <taxon>Agaricomycetes</taxon>
        <taxon>Agaricomycetidae</taxon>
        <taxon>Agaricales</taxon>
        <taxon>Schizophyllaceae</taxon>
        <taxon>Schizophyllum</taxon>
    </lineage>
</organism>
<dbReference type="KEGG" id="scm:SCHCO_02515268"/>
<protein>
    <submittedName>
        <fullName evidence="2">Uncharacterized protein</fullName>
    </submittedName>
</protein>
<accession>D8QG99</accession>
<feature type="compositionally biased region" description="Polar residues" evidence="1">
    <location>
        <begin position="193"/>
        <end position="213"/>
    </location>
</feature>
<reference evidence="2 3" key="1">
    <citation type="journal article" date="2010" name="Nat. Biotechnol.">
        <title>Genome sequence of the model mushroom Schizophyllum commune.</title>
        <authorList>
            <person name="Ohm R.A."/>
            <person name="de Jong J.F."/>
            <person name="Lugones L.G."/>
            <person name="Aerts A."/>
            <person name="Kothe E."/>
            <person name="Stajich J.E."/>
            <person name="de Vries R.P."/>
            <person name="Record E."/>
            <person name="Levasseur A."/>
            <person name="Baker S.E."/>
            <person name="Bartholomew K.A."/>
            <person name="Coutinho P.M."/>
            <person name="Erdmann S."/>
            <person name="Fowler T.J."/>
            <person name="Gathman A.C."/>
            <person name="Lombard V."/>
            <person name="Henrissat B."/>
            <person name="Knabe N."/>
            <person name="Kuees U."/>
            <person name="Lilly W.W."/>
            <person name="Lindquist E."/>
            <person name="Lucas S."/>
            <person name="Magnuson J.K."/>
            <person name="Piumi F."/>
            <person name="Raudaskoski M."/>
            <person name="Salamov A."/>
            <person name="Schmutz J."/>
            <person name="Schwarze F.W.M.R."/>
            <person name="vanKuyk P.A."/>
            <person name="Horton J.S."/>
            <person name="Grigoriev I.V."/>
            <person name="Woesten H.A.B."/>
        </authorList>
    </citation>
    <scope>NUCLEOTIDE SEQUENCE [LARGE SCALE GENOMIC DNA]</scope>
    <source>
        <strain evidence="3">H4-8 / FGSC 9210</strain>
    </source>
</reference>
<feature type="compositionally biased region" description="Polar residues" evidence="1">
    <location>
        <begin position="103"/>
        <end position="128"/>
    </location>
</feature>
<dbReference type="VEuPathDB" id="FungiDB:SCHCODRAFT_02515268"/>
<evidence type="ECO:0000256" key="1">
    <source>
        <dbReference type="SAM" id="MobiDB-lite"/>
    </source>
</evidence>
<dbReference type="HOGENOM" id="CLU_1220298_0_0_1"/>